<dbReference type="PROSITE" id="PS50113">
    <property type="entry name" value="PAC"/>
    <property type="match status" value="4"/>
</dbReference>
<dbReference type="Pfam" id="PF13188">
    <property type="entry name" value="PAS_8"/>
    <property type="match status" value="1"/>
</dbReference>
<dbReference type="EMBL" id="CP121472">
    <property type="protein sequence ID" value="WPL15175.1"/>
    <property type="molecule type" value="Genomic_DNA"/>
</dbReference>
<dbReference type="Pfam" id="PF00563">
    <property type="entry name" value="EAL"/>
    <property type="match status" value="1"/>
</dbReference>
<dbReference type="Gene3D" id="3.30.450.40">
    <property type="match status" value="2"/>
</dbReference>
<evidence type="ECO:0000313" key="6">
    <source>
        <dbReference type="Proteomes" id="UP001432180"/>
    </source>
</evidence>
<dbReference type="PROSITE" id="PS50883">
    <property type="entry name" value="EAL"/>
    <property type="match status" value="1"/>
</dbReference>
<dbReference type="CDD" id="cd01949">
    <property type="entry name" value="GGDEF"/>
    <property type="match status" value="1"/>
</dbReference>
<feature type="domain" description="PAC" evidence="2">
    <location>
        <begin position="792"/>
        <end position="845"/>
    </location>
</feature>
<dbReference type="InterPro" id="IPR029787">
    <property type="entry name" value="Nucleotide_cyclase"/>
</dbReference>
<proteinExistence type="predicted"/>
<feature type="domain" description="PAS" evidence="1">
    <location>
        <begin position="842"/>
        <end position="888"/>
    </location>
</feature>
<feature type="domain" description="EAL" evidence="3">
    <location>
        <begin position="1141"/>
        <end position="1395"/>
    </location>
</feature>
<organism evidence="5 6">
    <name type="scientific">Thiorhodovibrio winogradskyi</name>
    <dbReference type="NCBI Taxonomy" id="77007"/>
    <lineage>
        <taxon>Bacteria</taxon>
        <taxon>Pseudomonadati</taxon>
        <taxon>Pseudomonadota</taxon>
        <taxon>Gammaproteobacteria</taxon>
        <taxon>Chromatiales</taxon>
        <taxon>Chromatiaceae</taxon>
        <taxon>Thiorhodovibrio</taxon>
    </lineage>
</organism>
<dbReference type="Pfam" id="PF00990">
    <property type="entry name" value="GGDEF"/>
    <property type="match status" value="1"/>
</dbReference>
<dbReference type="Proteomes" id="UP001432180">
    <property type="component" value="Chromosome"/>
</dbReference>
<dbReference type="SUPFAM" id="SSF55781">
    <property type="entry name" value="GAF domain-like"/>
    <property type="match status" value="2"/>
</dbReference>
<dbReference type="SMART" id="SM00086">
    <property type="entry name" value="PAC"/>
    <property type="match status" value="5"/>
</dbReference>
<protein>
    <submittedName>
        <fullName evidence="5">Cyclic di-GMP phosphodiesterase Gmr</fullName>
        <ecNumber evidence="5">3.1.4.52</ecNumber>
    </submittedName>
</protein>
<dbReference type="Pfam" id="PF13426">
    <property type="entry name" value="PAS_9"/>
    <property type="match status" value="1"/>
</dbReference>
<dbReference type="SUPFAM" id="SSF55785">
    <property type="entry name" value="PYP-like sensor domain (PAS domain)"/>
    <property type="match status" value="5"/>
</dbReference>
<dbReference type="InterPro" id="IPR013655">
    <property type="entry name" value="PAS_fold_3"/>
</dbReference>
<dbReference type="Gene3D" id="3.30.70.270">
    <property type="match status" value="1"/>
</dbReference>
<evidence type="ECO:0000259" key="1">
    <source>
        <dbReference type="PROSITE" id="PS50112"/>
    </source>
</evidence>
<dbReference type="PROSITE" id="PS50112">
    <property type="entry name" value="PAS"/>
    <property type="match status" value="3"/>
</dbReference>
<sequence>MKQCLAREPDATPPERSLAHSLAWEYWLDAEGGLREVSSVCEEISGYAAGDFLADPDLWLGILTPDSRQRWSDQLRAQTMSGATSPQTAIELALIISDGQQRWIEHRCQPVFAPDGCLQGWRGLILDITARKKAELALAREKGLARTISAFNQALIQTGDLDALLATLCRLVVETGGLRACMIFRWSEPEQKLEPLVWSGLGEDSVARMPRAMAASDHLSAAAPLRAWCGECAVFCHDRAAPACDAPFDLWLQSLGVQASSHQLYRAGGEQADAPLGVVSYLLADDLALDREYCELLGQLTADLSFGIGYLKRRAHEARMQADITRRKVRLDALFQSSPVGVALIRERRIIEANDRLCELTGYAREELIDHSTRLLYVSEQAFAANGEALYPRLQSCGEARVETQLRRKDGEILEVTLCLSLLDPAAPDQGSISTVLDMTESRRDRALLETRLALAKHSREGDLEAIRKTAAEAAKRITTSREAEVRLLDHEQAPVVWSELEADALPLWREAARTNTPLVRNESKPAKGGSRVAVPLTQQGQVVAVLEVAGKEADYGEADLLRLQQLASMAVESIEIIHAAQALRAGEERYRIAIQAARDGIWDWDIRAGRVDVNARYLTMLGFLPEPAWLSFSRWRGLVHPEDLERMLRVVESSKSADQPFEAEYRLQHQSGRWHWVFARGRVIERDAQGTAVRMAGIHIDIDARKQAELAAREARQWLEVALAGGEMGLYEVDLIEGSGRVDAHYLRMLGYAPGEIVMDVSTWQALMHPEDRERMNALVAEMVDGQLDQAETEYRMRHRAGGWRWILDRSRVYSRDQQGRAVRSGGIHLDITKRKATEERLRLAAQVFESISEGIVVTDLSGKILDVNQAFVTITGYPLAEVKGQTPALLRSGRHDDHFYAKLWRQLEQSRFWQGEIWNRRKNGEIYPEWLTISAVVDDHGQATHYVGVFADITSLRQSQDRLDFLAHHDPLTGLPNRALLLDRLEVAVVRARRESRAVAVLFIDLDGFKRVNDNLGHATGDKLLVEVAERMRSRLRRGDTLGRLGGDEFLMLLEQDVEEGSAVTLAKLLLEILAEPIVVDEHEIFVSGSIGISLFPQDGEDAEALLAHADLAMYQAKALGRGRHAFYEPELSHKAERQFGIERALRGALLRGDFFLLYQPQVSLSDGSLLGVEALLRWRHPELGVMEPAQFLPAAERFGLMAEIGRWVLFEAANQLRQWRKVGVAVPKLAVNGCLSELSHADFLPVLHEVLDANSLAPEDLVIELVGRIFLDRGDRVQSNLKALRELGVRLAIDNFGIDSGNLADLARLRVDCLKIDRSLTAAAAEDGRVTSVCRSIFGLGKALRLEVVAEGIERRSQAQLLRRHGCTAAQGWLFAEPFMGAQLSEWEGAGASFLALINRD</sequence>
<accession>A0ABZ0S6T2</accession>
<feature type="domain" description="PAC" evidence="2">
    <location>
        <begin position="662"/>
        <end position="715"/>
    </location>
</feature>
<dbReference type="EC" id="3.1.4.52" evidence="5"/>
<reference evidence="5 6" key="1">
    <citation type="journal article" date="2023" name="Microorganisms">
        <title>Thiorhodovibrio frisius and Trv. litoralis spp. nov., Two Novel Members from a Clade of Fastidious Purple Sulfur Bacteria That Exhibit Unique Red-Shifted Light-Harvesting Capabilities.</title>
        <authorList>
            <person name="Methner A."/>
            <person name="Kuzyk S.B."/>
            <person name="Petersen J."/>
            <person name="Bauer S."/>
            <person name="Brinkmann H."/>
            <person name="Sichau K."/>
            <person name="Wanner G."/>
            <person name="Wolf J."/>
            <person name="Neumann-Schaal M."/>
            <person name="Henke P."/>
            <person name="Tank M."/>
            <person name="Sproer C."/>
            <person name="Bunk B."/>
            <person name="Overmann J."/>
        </authorList>
    </citation>
    <scope>NUCLEOTIDE SEQUENCE [LARGE SCALE GENOMIC DNA]</scope>
    <source>
        <strain evidence="5 6">DSM 6702</strain>
    </source>
</reference>
<dbReference type="GO" id="GO:0071111">
    <property type="term" value="F:cyclic-guanylate-specific phosphodiesterase activity"/>
    <property type="evidence" value="ECO:0007669"/>
    <property type="project" value="UniProtKB-EC"/>
</dbReference>
<dbReference type="SMART" id="SM00091">
    <property type="entry name" value="PAS"/>
    <property type="match status" value="5"/>
</dbReference>
<dbReference type="PANTHER" id="PTHR44757:SF2">
    <property type="entry name" value="BIOFILM ARCHITECTURE MAINTENANCE PROTEIN MBAA"/>
    <property type="match status" value="1"/>
</dbReference>
<dbReference type="InterPro" id="IPR001633">
    <property type="entry name" value="EAL_dom"/>
</dbReference>
<dbReference type="InterPro" id="IPR035919">
    <property type="entry name" value="EAL_sf"/>
</dbReference>
<dbReference type="InterPro" id="IPR000014">
    <property type="entry name" value="PAS"/>
</dbReference>
<feature type="domain" description="PAC" evidence="2">
    <location>
        <begin position="88"/>
        <end position="140"/>
    </location>
</feature>
<dbReference type="Gene3D" id="3.20.20.450">
    <property type="entry name" value="EAL domain"/>
    <property type="match status" value="1"/>
</dbReference>
<feature type="domain" description="PAC" evidence="2">
    <location>
        <begin position="915"/>
        <end position="967"/>
    </location>
</feature>
<evidence type="ECO:0000259" key="3">
    <source>
        <dbReference type="PROSITE" id="PS50883"/>
    </source>
</evidence>
<dbReference type="PANTHER" id="PTHR44757">
    <property type="entry name" value="DIGUANYLATE CYCLASE DGCP"/>
    <property type="match status" value="1"/>
</dbReference>
<feature type="domain" description="GGDEF" evidence="4">
    <location>
        <begin position="999"/>
        <end position="1132"/>
    </location>
</feature>
<dbReference type="InterPro" id="IPR000700">
    <property type="entry name" value="PAS-assoc_C"/>
</dbReference>
<dbReference type="SUPFAM" id="SSF141868">
    <property type="entry name" value="EAL domain-like"/>
    <property type="match status" value="1"/>
</dbReference>
<dbReference type="NCBIfam" id="TIGR00254">
    <property type="entry name" value="GGDEF"/>
    <property type="match status" value="1"/>
</dbReference>
<dbReference type="InterPro" id="IPR029016">
    <property type="entry name" value="GAF-like_dom_sf"/>
</dbReference>
<dbReference type="PROSITE" id="PS50887">
    <property type="entry name" value="GGDEF"/>
    <property type="match status" value="1"/>
</dbReference>
<dbReference type="Gene3D" id="3.30.450.20">
    <property type="entry name" value="PAS domain"/>
    <property type="match status" value="5"/>
</dbReference>
<dbReference type="CDD" id="cd01948">
    <property type="entry name" value="EAL"/>
    <property type="match status" value="1"/>
</dbReference>
<dbReference type="NCBIfam" id="TIGR00229">
    <property type="entry name" value="sensory_box"/>
    <property type="match status" value="5"/>
</dbReference>
<dbReference type="Pfam" id="PF08447">
    <property type="entry name" value="PAS_3"/>
    <property type="match status" value="3"/>
</dbReference>
<gene>
    <name evidence="5" type="primary">gmr_1</name>
    <name evidence="5" type="ORF">Thiowin_00055</name>
</gene>
<feature type="domain" description="PAS" evidence="1">
    <location>
        <begin position="587"/>
        <end position="659"/>
    </location>
</feature>
<dbReference type="RefSeq" id="WP_328985761.1">
    <property type="nucleotide sequence ID" value="NZ_CP121472.1"/>
</dbReference>
<dbReference type="InterPro" id="IPR035965">
    <property type="entry name" value="PAS-like_dom_sf"/>
</dbReference>
<dbReference type="InterPro" id="IPR043128">
    <property type="entry name" value="Rev_trsase/Diguanyl_cyclase"/>
</dbReference>
<dbReference type="SMART" id="SM00267">
    <property type="entry name" value="GGDEF"/>
    <property type="match status" value="1"/>
</dbReference>
<dbReference type="CDD" id="cd00130">
    <property type="entry name" value="PAS"/>
    <property type="match status" value="5"/>
</dbReference>
<evidence type="ECO:0000259" key="4">
    <source>
        <dbReference type="PROSITE" id="PS50887"/>
    </source>
</evidence>
<keyword evidence="6" id="KW-1185">Reference proteome</keyword>
<dbReference type="InterPro" id="IPR001610">
    <property type="entry name" value="PAC"/>
</dbReference>
<dbReference type="InterPro" id="IPR000160">
    <property type="entry name" value="GGDEF_dom"/>
</dbReference>
<dbReference type="SMART" id="SM00052">
    <property type="entry name" value="EAL"/>
    <property type="match status" value="1"/>
</dbReference>
<dbReference type="InterPro" id="IPR052155">
    <property type="entry name" value="Biofilm_reg_signaling"/>
</dbReference>
<feature type="domain" description="PAS" evidence="1">
    <location>
        <begin position="743"/>
        <end position="788"/>
    </location>
</feature>
<evidence type="ECO:0000259" key="2">
    <source>
        <dbReference type="PROSITE" id="PS50113"/>
    </source>
</evidence>
<dbReference type="SUPFAM" id="SSF55073">
    <property type="entry name" value="Nucleotide cyclase"/>
    <property type="match status" value="1"/>
</dbReference>
<evidence type="ECO:0000313" key="5">
    <source>
        <dbReference type="EMBL" id="WPL15175.1"/>
    </source>
</evidence>
<name>A0ABZ0S6T2_9GAMM</name>
<keyword evidence="5" id="KW-0378">Hydrolase</keyword>